<dbReference type="PATRIC" id="fig|1492898.3.peg.3564"/>
<feature type="domain" description="Mce/MlaD" evidence="2">
    <location>
        <begin position="36"/>
        <end position="111"/>
    </location>
</feature>
<feature type="coiled-coil region" evidence="1">
    <location>
        <begin position="276"/>
        <end position="303"/>
    </location>
</feature>
<proteinExistence type="predicted"/>
<dbReference type="KEGG" id="fla:SY85_16390"/>
<dbReference type="STRING" id="1492898.SY85_16390"/>
<accession>A0A172TYH4</accession>
<keyword evidence="4" id="KW-1185">Reference proteome</keyword>
<dbReference type="RefSeq" id="WP_066405967.1">
    <property type="nucleotide sequence ID" value="NZ_CP011390.1"/>
</dbReference>
<reference evidence="3 4" key="2">
    <citation type="journal article" date="2016" name="Int. J. Syst. Evol. Microbiol.">
        <title>Flavisolibacter tropicus sp. nov., isolated from tropical soil.</title>
        <authorList>
            <person name="Lee J.J."/>
            <person name="Kang M.S."/>
            <person name="Kim G.S."/>
            <person name="Lee C.S."/>
            <person name="Lim S."/>
            <person name="Lee J."/>
            <person name="Roh S.H."/>
            <person name="Kang H."/>
            <person name="Ha J.M."/>
            <person name="Bae S."/>
            <person name="Jung H.Y."/>
            <person name="Kim M.K."/>
        </authorList>
    </citation>
    <scope>NUCLEOTIDE SEQUENCE [LARGE SCALE GENOMIC DNA]</scope>
    <source>
        <strain evidence="3 4">LCS9</strain>
    </source>
</reference>
<sequence>MNKRAITVGIFIFIALVIFIAGVLALGGQNKTFADTISVRAIFNDVNGLQTGNNIWLSGVKVGTVKKLNFISNAQVEVTLNVEEKYQQYVHKDSKAKVGSDGLIGNKIIVIYGGSPQSPVAQTGDILGVEKALSMDDMMSTLQENNKNILAITTDFKEVSKGIAAGQGTLGKLLKDEGIANQVESMLISLRGTSSKADAMVADMADYASKLQAKGSLTNDLITDTVIFSRLRSTMAQVQQASLTANAMIEELHKTTQRLNTNQGAVGVLLNDAEAAAQLKETLRNLQSSTEKLDENMEAMQHNFLFRGYFKKKDKEAAKASKAAASAPQ</sequence>
<dbReference type="PANTHER" id="PTHR33371">
    <property type="entry name" value="INTERMEMBRANE PHOSPHOLIPID TRANSPORT SYSTEM BINDING PROTEIN MLAD-RELATED"/>
    <property type="match status" value="1"/>
</dbReference>
<gene>
    <name evidence="3" type="ORF">SY85_16390</name>
</gene>
<dbReference type="PANTHER" id="PTHR33371:SF4">
    <property type="entry name" value="INTERMEMBRANE PHOSPHOLIPID TRANSPORT SYSTEM BINDING PROTEIN MLAD"/>
    <property type="match status" value="1"/>
</dbReference>
<reference evidence="4" key="1">
    <citation type="submission" date="2015-01" db="EMBL/GenBank/DDBJ databases">
        <title>Flavisolibacter sp./LCS9/ whole genome sequencing.</title>
        <authorList>
            <person name="Kim M.K."/>
            <person name="Srinivasan S."/>
            <person name="Lee J.-J."/>
        </authorList>
    </citation>
    <scope>NUCLEOTIDE SEQUENCE [LARGE SCALE GENOMIC DNA]</scope>
    <source>
        <strain evidence="4">LCS9</strain>
    </source>
</reference>
<evidence type="ECO:0000256" key="1">
    <source>
        <dbReference type="SAM" id="Coils"/>
    </source>
</evidence>
<evidence type="ECO:0000313" key="3">
    <source>
        <dbReference type="EMBL" id="ANE51833.1"/>
    </source>
</evidence>
<evidence type="ECO:0000259" key="2">
    <source>
        <dbReference type="Pfam" id="PF02470"/>
    </source>
</evidence>
<evidence type="ECO:0000313" key="4">
    <source>
        <dbReference type="Proteomes" id="UP000077177"/>
    </source>
</evidence>
<dbReference type="AlphaFoldDB" id="A0A172TYH4"/>
<dbReference type="OrthoDB" id="9771725at2"/>
<name>A0A172TYH4_9BACT</name>
<dbReference type="InterPro" id="IPR003399">
    <property type="entry name" value="Mce/MlaD"/>
</dbReference>
<dbReference type="Proteomes" id="UP000077177">
    <property type="component" value="Chromosome"/>
</dbReference>
<dbReference type="InterPro" id="IPR052336">
    <property type="entry name" value="MlaD_Phospholipid_Transporter"/>
</dbReference>
<dbReference type="EMBL" id="CP011390">
    <property type="protein sequence ID" value="ANE51833.1"/>
    <property type="molecule type" value="Genomic_DNA"/>
</dbReference>
<dbReference type="Pfam" id="PF02470">
    <property type="entry name" value="MlaD"/>
    <property type="match status" value="1"/>
</dbReference>
<protein>
    <submittedName>
        <fullName evidence="3">ABC transporter permease</fullName>
    </submittedName>
</protein>
<keyword evidence="1" id="KW-0175">Coiled coil</keyword>
<organism evidence="3 4">
    <name type="scientific">Flavisolibacter tropicus</name>
    <dbReference type="NCBI Taxonomy" id="1492898"/>
    <lineage>
        <taxon>Bacteria</taxon>
        <taxon>Pseudomonadati</taxon>
        <taxon>Bacteroidota</taxon>
        <taxon>Chitinophagia</taxon>
        <taxon>Chitinophagales</taxon>
        <taxon>Chitinophagaceae</taxon>
        <taxon>Flavisolibacter</taxon>
    </lineage>
</organism>